<dbReference type="AlphaFoldDB" id="A0A2H0TPB2"/>
<protein>
    <recommendedName>
        <fullName evidence="3">NGG1p interacting factor NIF3</fullName>
    </recommendedName>
</protein>
<reference evidence="2" key="1">
    <citation type="submission" date="2017-09" db="EMBL/GenBank/DDBJ databases">
        <title>Depth-based differentiation of microbial function through sediment-hosted aquifers and enrichment of novel symbionts in the deep terrestrial subsurface.</title>
        <authorList>
            <person name="Probst A.J."/>
            <person name="Ladd B."/>
            <person name="Jarett J.K."/>
            <person name="Geller-Mcgrath D.E."/>
            <person name="Sieber C.M.K."/>
            <person name="Emerson J.B."/>
            <person name="Anantharaman K."/>
            <person name="Thomas B.C."/>
            <person name="Malmstrom R."/>
            <person name="Stieglmeier M."/>
            <person name="Klingl A."/>
            <person name="Woyke T."/>
            <person name="Ryan C.M."/>
            <person name="Banfield J.F."/>
        </authorList>
    </citation>
    <scope>NUCLEOTIDE SEQUENCE [LARGE SCALE GENOMIC DNA]</scope>
</reference>
<sequence length="110" mass="12094">MLVESEYVKIQVAVPVANEAAILDAFGKHGAGRQGTYSYCSGTYRAIGRFIPLDGSHPAIGTLGKLEQVEESVVQAICHRDNVERVIIAVKKVHPYEEPAIDIMPRFDLQ</sequence>
<dbReference type="SUPFAM" id="SSF102705">
    <property type="entry name" value="NIF3 (NGG1p interacting factor 3)-like"/>
    <property type="match status" value="1"/>
</dbReference>
<proteinExistence type="predicted"/>
<dbReference type="EMBL" id="PFCB01000033">
    <property type="protein sequence ID" value="PIR73982.1"/>
    <property type="molecule type" value="Genomic_DNA"/>
</dbReference>
<accession>A0A2H0TPB2</accession>
<evidence type="ECO:0000313" key="1">
    <source>
        <dbReference type="EMBL" id="PIR73982.1"/>
    </source>
</evidence>
<dbReference type="InterPro" id="IPR036069">
    <property type="entry name" value="DUF34/NIF3_sf"/>
</dbReference>
<comment type="caution">
    <text evidence="1">The sequence shown here is derived from an EMBL/GenBank/DDBJ whole genome shotgun (WGS) entry which is preliminary data.</text>
</comment>
<name>A0A2H0TPB2_9BACT</name>
<gene>
    <name evidence="1" type="ORF">COU35_05000</name>
</gene>
<evidence type="ECO:0008006" key="3">
    <source>
        <dbReference type="Google" id="ProtNLM"/>
    </source>
</evidence>
<dbReference type="PANTHER" id="PTHR41774">
    <property type="match status" value="1"/>
</dbReference>
<dbReference type="PANTHER" id="PTHR41774:SF1">
    <property type="entry name" value="NGG1P INTERACTING FACTOR NIF3"/>
    <property type="match status" value="1"/>
</dbReference>
<dbReference type="Gene3D" id="3.30.70.120">
    <property type="match status" value="1"/>
</dbReference>
<dbReference type="Proteomes" id="UP000230154">
    <property type="component" value="Unassembled WGS sequence"/>
</dbReference>
<organism evidence="1 2">
    <name type="scientific">Candidatus Magasanikbacteria bacterium CG10_big_fil_rev_8_21_14_0_10_47_10</name>
    <dbReference type="NCBI Taxonomy" id="1974652"/>
    <lineage>
        <taxon>Bacteria</taxon>
        <taxon>Candidatus Magasanikiibacteriota</taxon>
    </lineage>
</organism>
<evidence type="ECO:0000313" key="2">
    <source>
        <dbReference type="Proteomes" id="UP000230154"/>
    </source>
</evidence>
<dbReference type="InterPro" id="IPR015867">
    <property type="entry name" value="N-reg_PII/ATP_PRibTrfase_C"/>
</dbReference>